<proteinExistence type="predicted"/>
<dbReference type="Gene3D" id="3.90.70.10">
    <property type="entry name" value="Cysteine proteinases"/>
    <property type="match status" value="1"/>
</dbReference>
<dbReference type="SMART" id="SM00287">
    <property type="entry name" value="SH3b"/>
    <property type="match status" value="1"/>
</dbReference>
<keyword evidence="1" id="KW-0732">Signal</keyword>
<protein>
    <recommendedName>
        <fullName evidence="2">SH3b domain-containing protein</fullName>
    </recommendedName>
</protein>
<dbReference type="Gene3D" id="2.30.30.40">
    <property type="entry name" value="SH3 Domains"/>
    <property type="match status" value="1"/>
</dbReference>
<feature type="chain" id="PRO_5024273728" description="SH3b domain-containing protein" evidence="1">
    <location>
        <begin position="37"/>
        <end position="315"/>
    </location>
</feature>
<organism evidence="3 4">
    <name type="scientific">Bacillus swezeyi</name>
    <dbReference type="NCBI Taxonomy" id="1925020"/>
    <lineage>
        <taxon>Bacteria</taxon>
        <taxon>Bacillati</taxon>
        <taxon>Bacillota</taxon>
        <taxon>Bacilli</taxon>
        <taxon>Bacillales</taxon>
        <taxon>Bacillaceae</taxon>
        <taxon>Bacillus</taxon>
    </lineage>
</organism>
<dbReference type="AlphaFoldDB" id="A0A5M8RFG7"/>
<dbReference type="InterPro" id="IPR039564">
    <property type="entry name" value="Peptidase_C39-like"/>
</dbReference>
<feature type="domain" description="SH3b" evidence="2">
    <location>
        <begin position="44"/>
        <end position="110"/>
    </location>
</feature>
<dbReference type="PANTHER" id="PTHR37806:SF1">
    <property type="entry name" value="PEPTIDASE C39-LIKE DOMAIN-CONTAINING PROTEIN"/>
    <property type="match status" value="1"/>
</dbReference>
<dbReference type="Pfam" id="PF08239">
    <property type="entry name" value="SH3_3"/>
    <property type="match status" value="1"/>
</dbReference>
<dbReference type="PANTHER" id="PTHR37806">
    <property type="entry name" value="LMO0724 PROTEIN"/>
    <property type="match status" value="1"/>
</dbReference>
<gene>
    <name evidence="3" type="ORF">DX927_23140</name>
</gene>
<comment type="caution">
    <text evidence="3">The sequence shown here is derived from an EMBL/GenBank/DDBJ whole genome shotgun (WGS) entry which is preliminary data.</text>
</comment>
<evidence type="ECO:0000259" key="2">
    <source>
        <dbReference type="PROSITE" id="PS51781"/>
    </source>
</evidence>
<name>A0A5M8RFG7_9BACI</name>
<evidence type="ECO:0000313" key="3">
    <source>
        <dbReference type="EMBL" id="KAA6446949.1"/>
    </source>
</evidence>
<dbReference type="PROSITE" id="PS51781">
    <property type="entry name" value="SH3B"/>
    <property type="match status" value="1"/>
</dbReference>
<feature type="signal peptide" evidence="1">
    <location>
        <begin position="1"/>
        <end position="36"/>
    </location>
</feature>
<evidence type="ECO:0000313" key="4">
    <source>
        <dbReference type="Proteomes" id="UP000324326"/>
    </source>
</evidence>
<accession>A0A5M8RFG7</accession>
<dbReference type="Pfam" id="PF13529">
    <property type="entry name" value="Peptidase_C39_2"/>
    <property type="match status" value="1"/>
</dbReference>
<sequence>MKFRRRSKSMRKLLSFIIISCIVLSTFLIDNSGAEAASVKKINQKMKISVNYGNVRKGPGTNYKILATLKRNSSLQAYQKKSRGRTVWYHVKYKGKKTGWVSSTIVKSVKVKSNSSKKKTKSEKSKSVKLNAPLYNQNPQLPNGCEVTSLSMMLNYAGKKVNKMTLAKKIKKVPPRQNPNVGFVGDMYHHGRGGLGVYHKPVADLAKKYLGKRVVDLSGKSFDNAVIKQLNKKKPVWVISNVTFKKLPSSAFQTWYTKTGKVKVTTKMHAVLVTGYDKNYVYFNDPLIVVKNRKIKKSNFKAAWEQMGRQAISYK</sequence>
<dbReference type="EMBL" id="QSND01000007">
    <property type="protein sequence ID" value="KAA6446949.1"/>
    <property type="molecule type" value="Genomic_DNA"/>
</dbReference>
<dbReference type="Proteomes" id="UP000324326">
    <property type="component" value="Unassembled WGS sequence"/>
</dbReference>
<dbReference type="InterPro" id="IPR039563">
    <property type="entry name" value="Peptidase_C39_single_dom"/>
</dbReference>
<reference evidence="3 4" key="1">
    <citation type="submission" date="2018-08" db="EMBL/GenBank/DDBJ databases">
        <title>Bacillus phenotypic plasticity.</title>
        <authorList>
            <person name="Hurtado E."/>
        </authorList>
    </citation>
    <scope>NUCLEOTIDE SEQUENCE [LARGE SCALE GENOMIC DNA]</scope>
    <source>
        <strain evidence="3 4">427</strain>
    </source>
</reference>
<dbReference type="InterPro" id="IPR003646">
    <property type="entry name" value="SH3-like_bac-type"/>
</dbReference>
<evidence type="ECO:0000256" key="1">
    <source>
        <dbReference type="SAM" id="SignalP"/>
    </source>
</evidence>
<dbReference type="CDD" id="cd02549">
    <property type="entry name" value="Peptidase_C39A"/>
    <property type="match status" value="1"/>
</dbReference>